<dbReference type="Proteomes" id="UP000008812">
    <property type="component" value="Chromosome"/>
</dbReference>
<name>B3PM71_META1</name>
<dbReference type="RefSeq" id="WP_012498080.1">
    <property type="nucleotide sequence ID" value="NC_011025.1"/>
</dbReference>
<keyword evidence="2" id="KW-1185">Reference proteome</keyword>
<dbReference type="STRING" id="243272.MARTH_orf204"/>
<dbReference type="KEGG" id="mat:MARTH_orf204"/>
<accession>B3PM71</accession>
<organism evidence="1 2">
    <name type="scientific">Metamycoplasma arthritidis (strain 158L3-1)</name>
    <name type="common">Mycoplasma arthritidis</name>
    <dbReference type="NCBI Taxonomy" id="243272"/>
    <lineage>
        <taxon>Bacteria</taxon>
        <taxon>Bacillati</taxon>
        <taxon>Mycoplasmatota</taxon>
        <taxon>Mycoplasmoidales</taxon>
        <taxon>Metamycoplasmataceae</taxon>
        <taxon>Metamycoplasma</taxon>
    </lineage>
</organism>
<gene>
    <name evidence="1" type="ordered locus">MARTH_orf204</name>
</gene>
<evidence type="ECO:0000313" key="1">
    <source>
        <dbReference type="EMBL" id="ACF07123.1"/>
    </source>
</evidence>
<proteinExistence type="predicted"/>
<sequence length="126" mass="14737">MKKVINLFTDERKISAKELGLENDLYIIFNFSEAGESYIVLTDEEDLIILKERQNQNQAQSDEIFYEIVEDPDELEIVFGVLDSFYEEHLVLARDGVTDFLAKFKLEEDDDLSDTYLNKDQEETIN</sequence>
<dbReference type="InterPro" id="IPR009711">
    <property type="entry name" value="UPF0473"/>
</dbReference>
<dbReference type="Pfam" id="PF06949">
    <property type="entry name" value="DUF1292"/>
    <property type="match status" value="1"/>
</dbReference>
<dbReference type="EMBL" id="CP001047">
    <property type="protein sequence ID" value="ACF07123.1"/>
    <property type="molecule type" value="Genomic_DNA"/>
</dbReference>
<dbReference type="AlphaFoldDB" id="B3PM71"/>
<dbReference type="HOGENOM" id="CLU_1979032_0_0_14"/>
<evidence type="ECO:0000313" key="2">
    <source>
        <dbReference type="Proteomes" id="UP000008812"/>
    </source>
</evidence>
<protein>
    <submittedName>
        <fullName evidence="1">Uncharacterized protein</fullName>
    </submittedName>
</protein>
<reference evidence="1 2" key="1">
    <citation type="journal article" date="2008" name="Infect. Immun.">
        <title>Genome of Mycoplasma arthritidis.</title>
        <authorList>
            <person name="Dybvig K."/>
            <person name="Zuhua C."/>
            <person name="Lao P."/>
            <person name="Jordan D.S."/>
            <person name="French C.T."/>
            <person name="Tu A.H."/>
            <person name="Loraine A.E."/>
        </authorList>
    </citation>
    <scope>NUCLEOTIDE SEQUENCE [LARGE SCALE GENOMIC DNA]</scope>
    <source>
        <strain evidence="1 2">158L3-1</strain>
    </source>
</reference>